<sequence length="163" mass="18468">MIYDAHHSNMINAANQNTAVISQKYQDNQAGLRAKNPQKNKGIPYLDVRKFTQKLHSMSSASSTKKCARSIRIALQSAGAKIVNHPVAAADWGNTLQTIGYKKINPSFNNPKEGDIYIIHRTQKHVYGHIAAYTGRQWVSDFRQNSHAVYKNDQVSYTYYRLV</sequence>
<accession>A0A7Y2RHV3</accession>
<evidence type="ECO:0000313" key="3">
    <source>
        <dbReference type="Proteomes" id="UP000569202"/>
    </source>
</evidence>
<dbReference type="EMBL" id="JABERL010000064">
    <property type="protein sequence ID" value="NNH79093.1"/>
    <property type="molecule type" value="Genomic_DNA"/>
</dbReference>
<evidence type="ECO:0000259" key="1">
    <source>
        <dbReference type="Pfam" id="PF05382"/>
    </source>
</evidence>
<gene>
    <name evidence="2" type="ORF">HLH17_15860</name>
</gene>
<organism evidence="2 3">
    <name type="scientific">Acinetobacter terrae</name>
    <dbReference type="NCBI Taxonomy" id="2731247"/>
    <lineage>
        <taxon>Bacteria</taxon>
        <taxon>Pseudomonadati</taxon>
        <taxon>Pseudomonadota</taxon>
        <taxon>Gammaproteobacteria</taxon>
        <taxon>Moraxellales</taxon>
        <taxon>Moraxellaceae</taxon>
        <taxon>Acinetobacter</taxon>
        <taxon>Acinetobacter Taxon 24</taxon>
    </lineage>
</organism>
<dbReference type="RefSeq" id="WP_171541200.1">
    <property type="nucleotide sequence ID" value="NZ_JABERL010000064.1"/>
</dbReference>
<dbReference type="InterPro" id="IPR008044">
    <property type="entry name" value="Phage_lysin"/>
</dbReference>
<name>A0A7Y2RHV3_9GAMM</name>
<dbReference type="Gene3D" id="3.90.1720.10">
    <property type="entry name" value="endopeptidase domain like (from Nostoc punctiforme)"/>
    <property type="match status" value="1"/>
</dbReference>
<comment type="caution">
    <text evidence="2">The sequence shown here is derived from an EMBL/GenBank/DDBJ whole genome shotgun (WGS) entry which is preliminary data.</text>
</comment>
<protein>
    <recommendedName>
        <fullName evidence="1">Bacteriophage lysin domain-containing protein</fullName>
    </recommendedName>
</protein>
<evidence type="ECO:0000313" key="2">
    <source>
        <dbReference type="EMBL" id="NNH79093.1"/>
    </source>
</evidence>
<dbReference type="Proteomes" id="UP000569202">
    <property type="component" value="Unassembled WGS sequence"/>
</dbReference>
<feature type="domain" description="Bacteriophage lysin" evidence="1">
    <location>
        <begin position="55"/>
        <end position="156"/>
    </location>
</feature>
<reference evidence="2 3" key="1">
    <citation type="submission" date="2020-04" db="EMBL/GenBank/DDBJ databases">
        <title>Acinetobacter Taxon 24.</title>
        <authorList>
            <person name="Nemec A."/>
            <person name="Radolfova-Krizova L."/>
            <person name="Higgins P.G."/>
            <person name="Spanelova P."/>
        </authorList>
    </citation>
    <scope>NUCLEOTIDE SEQUENCE [LARGE SCALE GENOMIC DNA]</scope>
    <source>
        <strain evidence="2 3">ANC 5380</strain>
    </source>
</reference>
<proteinExistence type="predicted"/>
<dbReference type="Pfam" id="PF05382">
    <property type="entry name" value="Amidase_5"/>
    <property type="match status" value="1"/>
</dbReference>
<dbReference type="AlphaFoldDB" id="A0A7Y2RHV3"/>